<evidence type="ECO:0000313" key="11">
    <source>
        <dbReference type="EMBL" id="OXA58254.1"/>
    </source>
</evidence>
<keyword evidence="12" id="KW-1185">Reference proteome</keyword>
<evidence type="ECO:0000256" key="2">
    <source>
        <dbReference type="ARBA" id="ARBA00022692"/>
    </source>
</evidence>
<dbReference type="OMA" id="HRIHISH"/>
<evidence type="ECO:0000256" key="4">
    <source>
        <dbReference type="ARBA" id="ARBA00022989"/>
    </source>
</evidence>
<gene>
    <name evidence="11" type="ORF">Fcan01_07338</name>
</gene>
<evidence type="ECO:0000256" key="8">
    <source>
        <dbReference type="RuleBase" id="RU000405"/>
    </source>
</evidence>
<evidence type="ECO:0000256" key="1">
    <source>
        <dbReference type="ARBA" id="ARBA00004370"/>
    </source>
</evidence>
<dbReference type="PANTHER" id="PTHR11920">
    <property type="entry name" value="GUANYLYL CYCLASE"/>
    <property type="match status" value="1"/>
</dbReference>
<dbReference type="InterPro" id="IPR050401">
    <property type="entry name" value="Cyclic_nucleotide_synthase"/>
</dbReference>
<reference evidence="11 12" key="1">
    <citation type="submission" date="2015-12" db="EMBL/GenBank/DDBJ databases">
        <title>The genome of Folsomia candida.</title>
        <authorList>
            <person name="Faddeeva A."/>
            <person name="Derks M.F."/>
            <person name="Anvar Y."/>
            <person name="Smit S."/>
            <person name="Van Straalen N."/>
            <person name="Roelofs D."/>
        </authorList>
    </citation>
    <scope>NUCLEOTIDE SEQUENCE [LARGE SCALE GENOMIC DNA]</scope>
    <source>
        <strain evidence="11 12">VU population</strain>
        <tissue evidence="11">Whole body</tissue>
    </source>
</reference>
<sequence>MANSSAKSNYDYKKLVVDDPEDPYYVQVGGNNGKEAGGLNETTRLVPWHVIRIPFRHFIKVVISLPLGAFIFCVFWALYTDYDRATTVLCTHDMNKPVRNYLPSLSAAIGDFQPSQQIWKACIIIHAPGRFLFASMYLTYLKKVIVPQNVKLSKSGNEQTGTKRHESRCEEGMYTIFALLEYTVVLANIGFNGSAYWDFYDRIIVVDFFRPCKMPTYKEPLLIRHVLFGNFGASYCFKPPMEAQAALSSNPQDLRRKSANGYLRSIICKSLFIWPRRNTTDPSRKASGITEASEKDKTVLNYQAEVQDVQKQVVVAGDIAKLISQLQWERSEVAFYIFLNGTTVRSNLTTRFRKTDSWLNKIRHWPDRGLGNDSTFQTKSTFLERMQQFRSRISENGTHMYQVIEYYTTSNQVMLNYLTNEIKETKNSDVWRYLLAYKNLLRSVENFGISVVYGINYFGRGQITRPNHIEFIRKDTLGMEYFNSSMEFASNAEQQVEEIFKKLENLSYIENLRLKILLNEPQLPDMKESTSYFESMAALLEALRGTQTKLRLLIEETMRESISSANKQAWTAIGVVILVLFISPVIIFLTHKVTSTIGMYVKNLVEKADELKREKVKSDKLLLQMLPPSVLTELKQKRRPPATYFDQVSIYLSDIVGFTEISSKSTPLEVVCFLNSVYRLFDSRIEKFDVYKIETIGDGYLVASGVPTLNGNRHACEIASMALDLLACTPVVKVPRRPTESLQIRIGLHTGPVMAGVIGSKMPRYCLFGDTVNTASRMETTGEPLKIHMSMDMKLALEEIGGFFIEHRGTIEVKGKGNMDTYWLIGKISTGNTSEIVEIVRPYQFDTVDQFEYLDEFYHE</sequence>
<proteinExistence type="inferred from homology"/>
<name>A0A226EMK6_FOLCA</name>
<dbReference type="EMBL" id="LNIX01000003">
    <property type="protein sequence ID" value="OXA58254.1"/>
    <property type="molecule type" value="Genomic_DNA"/>
</dbReference>
<keyword evidence="7 8" id="KW-0456">Lyase</keyword>
<dbReference type="GO" id="GO:0007168">
    <property type="term" value="P:receptor guanylyl cyclase signaling pathway"/>
    <property type="evidence" value="ECO:0007669"/>
    <property type="project" value="TreeGrafter"/>
</dbReference>
<dbReference type="InterPro" id="IPR001054">
    <property type="entry name" value="A/G_cyclase"/>
</dbReference>
<dbReference type="PROSITE" id="PS00452">
    <property type="entry name" value="GUANYLATE_CYCLASE_1"/>
    <property type="match status" value="1"/>
</dbReference>
<protein>
    <submittedName>
        <fullName evidence="11">Atrial natriuretic peptide receptor 1</fullName>
    </submittedName>
</protein>
<keyword evidence="5 9" id="KW-0472">Membrane</keyword>
<dbReference type="GO" id="GO:0004016">
    <property type="term" value="F:adenylate cyclase activity"/>
    <property type="evidence" value="ECO:0007669"/>
    <property type="project" value="TreeGrafter"/>
</dbReference>
<dbReference type="GO" id="GO:0001653">
    <property type="term" value="F:peptide receptor activity"/>
    <property type="evidence" value="ECO:0007669"/>
    <property type="project" value="TreeGrafter"/>
</dbReference>
<comment type="subcellular location">
    <subcellularLocation>
        <location evidence="1">Membrane</location>
    </subcellularLocation>
</comment>
<keyword evidence="3" id="KW-0547">Nucleotide-binding</keyword>
<dbReference type="Pfam" id="PF08376">
    <property type="entry name" value="NIT"/>
    <property type="match status" value="1"/>
</dbReference>
<feature type="domain" description="Guanylate cyclase" evidence="10">
    <location>
        <begin position="649"/>
        <end position="779"/>
    </location>
</feature>
<comment type="similarity">
    <text evidence="8">Belongs to the adenylyl cyclase class-4/guanylyl cyclase family.</text>
</comment>
<dbReference type="PANTHER" id="PTHR11920:SF504">
    <property type="entry name" value="GUANYLATE CYCLASE"/>
    <property type="match status" value="1"/>
</dbReference>
<keyword evidence="4 9" id="KW-1133">Transmembrane helix</keyword>
<dbReference type="GO" id="GO:0004383">
    <property type="term" value="F:guanylate cyclase activity"/>
    <property type="evidence" value="ECO:0007669"/>
    <property type="project" value="TreeGrafter"/>
</dbReference>
<comment type="caution">
    <text evidence="11">The sequence shown here is derived from an EMBL/GenBank/DDBJ whole genome shotgun (WGS) entry which is preliminary data.</text>
</comment>
<dbReference type="InterPro" id="IPR018297">
    <property type="entry name" value="A/G_cyclase_CS"/>
</dbReference>
<keyword evidence="6" id="KW-0325">Glycoprotein</keyword>
<dbReference type="InterPro" id="IPR013587">
    <property type="entry name" value="Nitrate/nitrite_sensing"/>
</dbReference>
<dbReference type="GO" id="GO:0000166">
    <property type="term" value="F:nucleotide binding"/>
    <property type="evidence" value="ECO:0007669"/>
    <property type="project" value="UniProtKB-KW"/>
</dbReference>
<dbReference type="Proteomes" id="UP000198287">
    <property type="component" value="Unassembled WGS sequence"/>
</dbReference>
<dbReference type="InterPro" id="IPR019402">
    <property type="entry name" value="CWH43_N"/>
</dbReference>
<dbReference type="Pfam" id="PF00211">
    <property type="entry name" value="Guanylate_cyc"/>
    <property type="match status" value="1"/>
</dbReference>
<dbReference type="InterPro" id="IPR029787">
    <property type="entry name" value="Nucleotide_cyclase"/>
</dbReference>
<keyword evidence="11" id="KW-0675">Receptor</keyword>
<accession>A0A226EMK6</accession>
<evidence type="ECO:0000256" key="6">
    <source>
        <dbReference type="ARBA" id="ARBA00023180"/>
    </source>
</evidence>
<dbReference type="SMART" id="SM00044">
    <property type="entry name" value="CYCc"/>
    <property type="match status" value="1"/>
</dbReference>
<feature type="transmembrane region" description="Helical" evidence="9">
    <location>
        <begin position="569"/>
        <end position="589"/>
    </location>
</feature>
<evidence type="ECO:0000256" key="9">
    <source>
        <dbReference type="SAM" id="Phobius"/>
    </source>
</evidence>
<organism evidence="11 12">
    <name type="scientific">Folsomia candida</name>
    <name type="common">Springtail</name>
    <dbReference type="NCBI Taxonomy" id="158441"/>
    <lineage>
        <taxon>Eukaryota</taxon>
        <taxon>Metazoa</taxon>
        <taxon>Ecdysozoa</taxon>
        <taxon>Arthropoda</taxon>
        <taxon>Hexapoda</taxon>
        <taxon>Collembola</taxon>
        <taxon>Entomobryomorpha</taxon>
        <taxon>Isotomoidea</taxon>
        <taxon>Isotomidae</taxon>
        <taxon>Proisotominae</taxon>
        <taxon>Folsomia</taxon>
    </lineage>
</organism>
<dbReference type="Gene3D" id="3.30.70.1230">
    <property type="entry name" value="Nucleotide cyclase"/>
    <property type="match status" value="1"/>
</dbReference>
<evidence type="ECO:0000256" key="7">
    <source>
        <dbReference type="ARBA" id="ARBA00023239"/>
    </source>
</evidence>
<dbReference type="FunFam" id="3.30.70.1230:FF:000028">
    <property type="entry name" value="Guanylate cyclase"/>
    <property type="match status" value="1"/>
</dbReference>
<dbReference type="STRING" id="158441.A0A226EMK6"/>
<keyword evidence="2 9" id="KW-0812">Transmembrane</keyword>
<evidence type="ECO:0000256" key="3">
    <source>
        <dbReference type="ARBA" id="ARBA00022741"/>
    </source>
</evidence>
<dbReference type="AlphaFoldDB" id="A0A226EMK6"/>
<dbReference type="SUPFAM" id="SSF55073">
    <property type="entry name" value="Nucleotide cyclase"/>
    <property type="match status" value="1"/>
</dbReference>
<dbReference type="Pfam" id="PF10277">
    <property type="entry name" value="Frag1"/>
    <property type="match status" value="2"/>
</dbReference>
<dbReference type="OrthoDB" id="68581at2759"/>
<dbReference type="GO" id="GO:0005886">
    <property type="term" value="C:plasma membrane"/>
    <property type="evidence" value="ECO:0007669"/>
    <property type="project" value="TreeGrafter"/>
</dbReference>
<dbReference type="CDD" id="cd07302">
    <property type="entry name" value="CHD"/>
    <property type="match status" value="1"/>
</dbReference>
<dbReference type="PROSITE" id="PS50125">
    <property type="entry name" value="GUANYLATE_CYCLASE_2"/>
    <property type="match status" value="1"/>
</dbReference>
<evidence type="ECO:0000259" key="10">
    <source>
        <dbReference type="PROSITE" id="PS50125"/>
    </source>
</evidence>
<evidence type="ECO:0000256" key="5">
    <source>
        <dbReference type="ARBA" id="ARBA00023136"/>
    </source>
</evidence>
<feature type="transmembrane region" description="Helical" evidence="9">
    <location>
        <begin position="58"/>
        <end position="79"/>
    </location>
</feature>
<dbReference type="Gene3D" id="6.10.250.780">
    <property type="match status" value="1"/>
</dbReference>
<evidence type="ECO:0000313" key="12">
    <source>
        <dbReference type="Proteomes" id="UP000198287"/>
    </source>
</evidence>
<dbReference type="GO" id="GO:0035556">
    <property type="term" value="P:intracellular signal transduction"/>
    <property type="evidence" value="ECO:0007669"/>
    <property type="project" value="InterPro"/>
</dbReference>